<feature type="transmembrane region" description="Helical" evidence="6">
    <location>
        <begin position="228"/>
        <end position="246"/>
    </location>
</feature>
<reference evidence="7 8" key="1">
    <citation type="submission" date="2019-01" db="EMBL/GenBank/DDBJ databases">
        <title>Lacunisphaera sp. strain TWA-58.</title>
        <authorList>
            <person name="Chen W.-M."/>
        </authorList>
    </citation>
    <scope>NUCLEOTIDE SEQUENCE [LARGE SCALE GENOMIC DNA]</scope>
    <source>
        <strain evidence="7 8">TWA-58</strain>
    </source>
</reference>
<evidence type="ECO:0000256" key="5">
    <source>
        <dbReference type="ARBA" id="ARBA00023136"/>
    </source>
</evidence>
<feature type="transmembrane region" description="Helical" evidence="6">
    <location>
        <begin position="21"/>
        <end position="40"/>
    </location>
</feature>
<keyword evidence="3 6" id="KW-0812">Transmembrane</keyword>
<feature type="transmembrane region" description="Helical" evidence="6">
    <location>
        <begin position="107"/>
        <end position="128"/>
    </location>
</feature>
<comment type="subcellular location">
    <subcellularLocation>
        <location evidence="1">Cell membrane</location>
        <topology evidence="1">Multi-pass membrane protein</topology>
    </subcellularLocation>
</comment>
<evidence type="ECO:0000313" key="8">
    <source>
        <dbReference type="Proteomes" id="UP000290218"/>
    </source>
</evidence>
<evidence type="ECO:0000256" key="3">
    <source>
        <dbReference type="ARBA" id="ARBA00022692"/>
    </source>
</evidence>
<comment type="caution">
    <text evidence="7">The sequence shown here is derived from an EMBL/GenBank/DDBJ whole genome shotgun (WGS) entry which is preliminary data.</text>
</comment>
<dbReference type="Proteomes" id="UP000290218">
    <property type="component" value="Unassembled WGS sequence"/>
</dbReference>
<keyword evidence="4 6" id="KW-1133">Transmembrane helix</keyword>
<keyword evidence="5 6" id="KW-0472">Membrane</keyword>
<dbReference type="Pfam" id="PF12679">
    <property type="entry name" value="ABC2_membrane_2"/>
    <property type="match status" value="1"/>
</dbReference>
<dbReference type="PANTHER" id="PTHR30294">
    <property type="entry name" value="MEMBRANE COMPONENT OF ABC TRANSPORTER YHHJ-RELATED"/>
    <property type="match status" value="1"/>
</dbReference>
<sequence>MRHYFTILAHEVRTLLYHPGTYIAAVLFLLVMGFVFTGILDDYSRAPQETAPAVRFFQVFWIPVLFMVPLLTMKSFAEERRLGTLETLLTTPVSTAEVVLGKFSAAYLFYLTLWGSTLGFHYILQLYARDTRYLDSGPLIGGYLFIAVSGLLFVAVGILASALTRSQAVAGILCFTFLLGLIGGLSYVSELGTLRQEFFSPVRTALEGLRIPGHVDDFTRGIVDTRQLFFYLTGCILALIFSILGVEAKILNS</sequence>
<dbReference type="PANTHER" id="PTHR30294:SF29">
    <property type="entry name" value="MULTIDRUG ABC TRANSPORTER PERMEASE YBHS-RELATED"/>
    <property type="match status" value="1"/>
</dbReference>
<dbReference type="InterPro" id="IPR051449">
    <property type="entry name" value="ABC-2_transporter_component"/>
</dbReference>
<evidence type="ECO:0008006" key="9">
    <source>
        <dbReference type="Google" id="ProtNLM"/>
    </source>
</evidence>
<proteinExistence type="predicted"/>
<evidence type="ECO:0000256" key="1">
    <source>
        <dbReference type="ARBA" id="ARBA00004651"/>
    </source>
</evidence>
<protein>
    <recommendedName>
        <fullName evidence="9">ABC transporter permease</fullName>
    </recommendedName>
</protein>
<keyword evidence="2" id="KW-1003">Cell membrane</keyword>
<dbReference type="AlphaFoldDB" id="A0A4Q1C9V0"/>
<dbReference type="GO" id="GO:0140359">
    <property type="term" value="F:ABC-type transporter activity"/>
    <property type="evidence" value="ECO:0007669"/>
    <property type="project" value="InterPro"/>
</dbReference>
<evidence type="ECO:0000256" key="2">
    <source>
        <dbReference type="ARBA" id="ARBA00022475"/>
    </source>
</evidence>
<dbReference type="GO" id="GO:0005886">
    <property type="term" value="C:plasma membrane"/>
    <property type="evidence" value="ECO:0007669"/>
    <property type="project" value="UniProtKB-SubCell"/>
</dbReference>
<feature type="transmembrane region" description="Helical" evidence="6">
    <location>
        <begin position="52"/>
        <end position="71"/>
    </location>
</feature>
<dbReference type="OrthoDB" id="9794512at2"/>
<feature type="transmembrane region" description="Helical" evidence="6">
    <location>
        <begin position="168"/>
        <end position="188"/>
    </location>
</feature>
<keyword evidence="8" id="KW-1185">Reference proteome</keyword>
<dbReference type="EMBL" id="SDHX01000001">
    <property type="protein sequence ID" value="RXK55774.1"/>
    <property type="molecule type" value="Genomic_DNA"/>
</dbReference>
<feature type="transmembrane region" description="Helical" evidence="6">
    <location>
        <begin position="140"/>
        <end position="161"/>
    </location>
</feature>
<evidence type="ECO:0000256" key="6">
    <source>
        <dbReference type="SAM" id="Phobius"/>
    </source>
</evidence>
<evidence type="ECO:0000313" key="7">
    <source>
        <dbReference type="EMBL" id="RXK55774.1"/>
    </source>
</evidence>
<gene>
    <name evidence="7" type="ORF">ESB00_07775</name>
</gene>
<evidence type="ECO:0000256" key="4">
    <source>
        <dbReference type="ARBA" id="ARBA00022989"/>
    </source>
</evidence>
<name>A0A4Q1C9V0_9BACT</name>
<dbReference type="RefSeq" id="WP_129047139.1">
    <property type="nucleotide sequence ID" value="NZ_SDHX01000001.1"/>
</dbReference>
<accession>A0A4Q1C9V0</accession>
<organism evidence="7 8">
    <name type="scientific">Oleiharenicola lentus</name>
    <dbReference type="NCBI Taxonomy" id="2508720"/>
    <lineage>
        <taxon>Bacteria</taxon>
        <taxon>Pseudomonadati</taxon>
        <taxon>Verrucomicrobiota</taxon>
        <taxon>Opitutia</taxon>
        <taxon>Opitutales</taxon>
        <taxon>Opitutaceae</taxon>
        <taxon>Oleiharenicola</taxon>
    </lineage>
</organism>